<protein>
    <submittedName>
        <fullName evidence="2">Uncharacterized protein</fullName>
    </submittedName>
</protein>
<gene>
    <name evidence="2" type="ORF">EG028_13920</name>
</gene>
<dbReference type="AlphaFoldDB" id="A0A3N4MJX3"/>
<comment type="caution">
    <text evidence="2">The sequence shown here is derived from an EMBL/GenBank/DDBJ whole genome shotgun (WGS) entry which is preliminary data.</text>
</comment>
<keyword evidence="3" id="KW-1185">Reference proteome</keyword>
<accession>A0A3N4MJX3</accession>
<sequence>MLPTILTELSVSDMRTITGGKADDYVEAATGLPTLPPVKFDSIPDLTKEMTAPQEEEEKKKKKGQG</sequence>
<dbReference type="RefSeq" id="WP_123864668.1">
    <property type="nucleotide sequence ID" value="NZ_QXZY01000008.1"/>
</dbReference>
<feature type="region of interest" description="Disordered" evidence="1">
    <location>
        <begin position="33"/>
        <end position="66"/>
    </location>
</feature>
<name>A0A3N4MJX3_9BACT</name>
<evidence type="ECO:0000313" key="2">
    <source>
        <dbReference type="EMBL" id="RPD40400.1"/>
    </source>
</evidence>
<reference evidence="3" key="1">
    <citation type="submission" date="2018-11" db="EMBL/GenBank/DDBJ databases">
        <title>Chitinophaga lutea sp.nov., isolate from arsenic contaminated soil.</title>
        <authorList>
            <person name="Zong Y."/>
        </authorList>
    </citation>
    <scope>NUCLEOTIDE SEQUENCE [LARGE SCALE GENOMIC DNA]</scope>
    <source>
        <strain evidence="3">YLT18</strain>
    </source>
</reference>
<dbReference type="Proteomes" id="UP000279089">
    <property type="component" value="Unassembled WGS sequence"/>
</dbReference>
<organism evidence="2 3">
    <name type="scientific">Chitinophaga barathri</name>
    <dbReference type="NCBI Taxonomy" id="1647451"/>
    <lineage>
        <taxon>Bacteria</taxon>
        <taxon>Pseudomonadati</taxon>
        <taxon>Bacteroidota</taxon>
        <taxon>Chitinophagia</taxon>
        <taxon>Chitinophagales</taxon>
        <taxon>Chitinophagaceae</taxon>
        <taxon>Chitinophaga</taxon>
    </lineage>
</organism>
<evidence type="ECO:0000256" key="1">
    <source>
        <dbReference type="SAM" id="MobiDB-lite"/>
    </source>
</evidence>
<evidence type="ECO:0000313" key="3">
    <source>
        <dbReference type="Proteomes" id="UP000279089"/>
    </source>
</evidence>
<dbReference type="EMBL" id="RMBX01000007">
    <property type="protein sequence ID" value="RPD40400.1"/>
    <property type="molecule type" value="Genomic_DNA"/>
</dbReference>
<proteinExistence type="predicted"/>